<dbReference type="EMBL" id="ML145245">
    <property type="protein sequence ID" value="TBU52578.1"/>
    <property type="molecule type" value="Genomic_DNA"/>
</dbReference>
<accession>A0A4Q9PD57</accession>
<evidence type="ECO:0000313" key="1">
    <source>
        <dbReference type="EMBL" id="TBU52578.1"/>
    </source>
</evidence>
<name>A0A4Q9PD57_9APHY</name>
<evidence type="ECO:0000313" key="2">
    <source>
        <dbReference type="Proteomes" id="UP000292082"/>
    </source>
</evidence>
<protein>
    <submittedName>
        <fullName evidence="1">Uncharacterized protein</fullName>
    </submittedName>
</protein>
<reference evidence="1 2" key="1">
    <citation type="submission" date="2019-01" db="EMBL/GenBank/DDBJ databases">
        <title>Draft genome sequences of three monokaryotic isolates of the white-rot basidiomycete fungus Dichomitus squalens.</title>
        <authorList>
            <consortium name="DOE Joint Genome Institute"/>
            <person name="Lopez S.C."/>
            <person name="Andreopoulos B."/>
            <person name="Pangilinan J."/>
            <person name="Lipzen A."/>
            <person name="Riley R."/>
            <person name="Ahrendt S."/>
            <person name="Ng V."/>
            <person name="Barry K."/>
            <person name="Daum C."/>
            <person name="Grigoriev I.V."/>
            <person name="Hilden K.S."/>
            <person name="Makela M.R."/>
            <person name="de Vries R.P."/>
        </authorList>
    </citation>
    <scope>NUCLEOTIDE SEQUENCE [LARGE SCALE GENOMIC DNA]</scope>
    <source>
        <strain evidence="1 2">CBS 464.89</strain>
    </source>
</reference>
<gene>
    <name evidence="1" type="ORF">BD310DRAFT_939934</name>
</gene>
<dbReference type="Proteomes" id="UP000292082">
    <property type="component" value="Unassembled WGS sequence"/>
</dbReference>
<sequence>MTTASHPRTHSDLDEVLSRVPNVRHLSIDTPVSGLEGNAAISEPVTRKISLDHLQSLTTLTTTATLVRRLRSSVSSLTCLSVDMVHPLDAAVLADISRTFIQTLEKLRGSIAPPDA</sequence>
<proteinExistence type="predicted"/>
<dbReference type="AlphaFoldDB" id="A0A4Q9PD57"/>
<organism evidence="1 2">
    <name type="scientific">Dichomitus squalens</name>
    <dbReference type="NCBI Taxonomy" id="114155"/>
    <lineage>
        <taxon>Eukaryota</taxon>
        <taxon>Fungi</taxon>
        <taxon>Dikarya</taxon>
        <taxon>Basidiomycota</taxon>
        <taxon>Agaricomycotina</taxon>
        <taxon>Agaricomycetes</taxon>
        <taxon>Polyporales</taxon>
        <taxon>Polyporaceae</taxon>
        <taxon>Dichomitus</taxon>
    </lineage>
</organism>
<keyword evidence="2" id="KW-1185">Reference proteome</keyword>